<evidence type="ECO:0000313" key="3">
    <source>
        <dbReference type="Proteomes" id="UP000244073"/>
    </source>
</evidence>
<dbReference type="Proteomes" id="UP000244073">
    <property type="component" value="Unassembled WGS sequence"/>
</dbReference>
<keyword evidence="1" id="KW-0175">Coiled coil</keyword>
<sequence>MEPPKRQWDPSAPAMLWAHEMRRENIQLVNQIDLLQADLSSALSTINTLKETIDVLTLQLQHSQHEADLRQNSFEKKLSELEESYQRQLTSALGRIQTLQNENSQVRGNLDAFETKYAAQAAEWSRLMEGLLCSKRDTARSGAGGHSSLGSLENNQG</sequence>
<gene>
    <name evidence="2" type="ORF">P175DRAFT_0526600</name>
</gene>
<dbReference type="VEuPathDB" id="FungiDB:P175DRAFT_0526600"/>
<dbReference type="GeneID" id="63816361"/>
<evidence type="ECO:0000313" key="2">
    <source>
        <dbReference type="EMBL" id="PTU17572.1"/>
    </source>
</evidence>
<protein>
    <submittedName>
        <fullName evidence="2">Uncharacterized protein</fullName>
    </submittedName>
</protein>
<dbReference type="AlphaFoldDB" id="A0A2T5LMQ8"/>
<organism evidence="2 3">
    <name type="scientific">Aspergillus ochraceoroseus IBT 24754</name>
    <dbReference type="NCBI Taxonomy" id="1392256"/>
    <lineage>
        <taxon>Eukaryota</taxon>
        <taxon>Fungi</taxon>
        <taxon>Dikarya</taxon>
        <taxon>Ascomycota</taxon>
        <taxon>Pezizomycotina</taxon>
        <taxon>Eurotiomycetes</taxon>
        <taxon>Eurotiomycetidae</taxon>
        <taxon>Eurotiales</taxon>
        <taxon>Aspergillaceae</taxon>
        <taxon>Aspergillus</taxon>
        <taxon>Aspergillus subgen. Nidulantes</taxon>
    </lineage>
</organism>
<feature type="coiled-coil region" evidence="1">
    <location>
        <begin position="18"/>
        <end position="116"/>
    </location>
</feature>
<dbReference type="EMBL" id="MSFN02000010">
    <property type="protein sequence ID" value="PTU17572.1"/>
    <property type="molecule type" value="Genomic_DNA"/>
</dbReference>
<accession>A0A2T5LMQ8</accession>
<name>A0A2T5LMQ8_9EURO</name>
<dbReference type="RefSeq" id="XP_040748964.1">
    <property type="nucleotide sequence ID" value="XM_040899479.1"/>
</dbReference>
<proteinExistence type="predicted"/>
<reference evidence="2 3" key="1">
    <citation type="journal article" date="2018" name="Proc. Natl. Acad. Sci. U.S.A.">
        <title>Linking secondary metabolites to gene clusters through genome sequencing of six diverse Aspergillus species.</title>
        <authorList>
            <person name="Kaerboelling I."/>
            <person name="Vesth T.C."/>
            <person name="Frisvad J.C."/>
            <person name="Nybo J.L."/>
            <person name="Theobald S."/>
            <person name="Kuo A."/>
            <person name="Bowyer P."/>
            <person name="Matsuda Y."/>
            <person name="Mondo S."/>
            <person name="Lyhne E.K."/>
            <person name="Kogle M.E."/>
            <person name="Clum A."/>
            <person name="Lipzen A."/>
            <person name="Salamov A."/>
            <person name="Ngan C.Y."/>
            <person name="Daum C."/>
            <person name="Chiniquy J."/>
            <person name="Barry K."/>
            <person name="LaButti K."/>
            <person name="Haridas S."/>
            <person name="Simmons B.A."/>
            <person name="Magnuson J.K."/>
            <person name="Mortensen U.H."/>
            <person name="Larsen T.O."/>
            <person name="Grigoriev I.V."/>
            <person name="Baker S.E."/>
            <person name="Andersen M.R."/>
        </authorList>
    </citation>
    <scope>NUCLEOTIDE SEQUENCE [LARGE SCALE GENOMIC DNA]</scope>
    <source>
        <strain evidence="2 3">IBT 24754</strain>
    </source>
</reference>
<comment type="caution">
    <text evidence="2">The sequence shown here is derived from an EMBL/GenBank/DDBJ whole genome shotgun (WGS) entry which is preliminary data.</text>
</comment>
<dbReference type="OrthoDB" id="4225570at2759"/>
<evidence type="ECO:0000256" key="1">
    <source>
        <dbReference type="SAM" id="Coils"/>
    </source>
</evidence>